<feature type="binding site" evidence="13">
    <location>
        <begin position="88"/>
        <end position="98"/>
    </location>
    <ligand>
        <name>ATP</name>
        <dbReference type="ChEBI" id="CHEBI:30616"/>
    </ligand>
</feature>
<gene>
    <name evidence="13" type="primary">thrB</name>
    <name evidence="16" type="ORF">GZ22_17345</name>
</gene>
<evidence type="ECO:0000256" key="1">
    <source>
        <dbReference type="ARBA" id="ARBA00005015"/>
    </source>
</evidence>
<comment type="subcellular location">
    <subcellularLocation>
        <location evidence="13">Cytoplasm</location>
    </subcellularLocation>
</comment>
<dbReference type="GO" id="GO:0009088">
    <property type="term" value="P:threonine biosynthetic process"/>
    <property type="evidence" value="ECO:0007669"/>
    <property type="project" value="UniProtKB-UniRule"/>
</dbReference>
<dbReference type="InterPro" id="IPR036554">
    <property type="entry name" value="GHMP_kinase_C_sf"/>
</dbReference>
<dbReference type="InterPro" id="IPR013750">
    <property type="entry name" value="GHMP_kinase_C_dom"/>
</dbReference>
<feature type="domain" description="GHMP kinase N-terminal" evidence="14">
    <location>
        <begin position="58"/>
        <end position="141"/>
    </location>
</feature>
<dbReference type="AlphaFoldDB" id="A0A075LQF7"/>
<dbReference type="PANTHER" id="PTHR20861">
    <property type="entry name" value="HOMOSERINE/4-DIPHOSPHOCYTIDYL-2-C-METHYL-D-ERYTHRITOL KINASE"/>
    <property type="match status" value="1"/>
</dbReference>
<dbReference type="NCBIfam" id="TIGR00191">
    <property type="entry name" value="thrB"/>
    <property type="match status" value="1"/>
</dbReference>
<evidence type="ECO:0000259" key="14">
    <source>
        <dbReference type="Pfam" id="PF00288"/>
    </source>
</evidence>
<evidence type="ECO:0000256" key="2">
    <source>
        <dbReference type="ARBA" id="ARBA00007370"/>
    </source>
</evidence>
<dbReference type="InterPro" id="IPR006204">
    <property type="entry name" value="GHMP_kinase_N_dom"/>
</dbReference>
<dbReference type="UniPathway" id="UPA00050">
    <property type="reaction ID" value="UER00064"/>
</dbReference>
<organism evidence="16 17">
    <name type="scientific">Terribacillus saccharophilus</name>
    <dbReference type="NCBI Taxonomy" id="361277"/>
    <lineage>
        <taxon>Bacteria</taxon>
        <taxon>Bacillati</taxon>
        <taxon>Bacillota</taxon>
        <taxon>Bacilli</taxon>
        <taxon>Bacillales</taxon>
        <taxon>Bacillaceae</taxon>
        <taxon>Terribacillus</taxon>
    </lineage>
</organism>
<dbReference type="Pfam" id="PF00288">
    <property type="entry name" value="GHMP_kinases_N"/>
    <property type="match status" value="1"/>
</dbReference>
<dbReference type="SUPFAM" id="SSF54211">
    <property type="entry name" value="Ribosomal protein S5 domain 2-like"/>
    <property type="match status" value="1"/>
</dbReference>
<dbReference type="GeneID" id="34222949"/>
<keyword evidence="10 13" id="KW-0067">ATP-binding</keyword>
<dbReference type="RefSeq" id="WP_038564948.1">
    <property type="nucleotide sequence ID" value="NZ_CP008876.1"/>
</dbReference>
<dbReference type="PANTHER" id="PTHR20861:SF1">
    <property type="entry name" value="HOMOSERINE KINASE"/>
    <property type="match status" value="1"/>
</dbReference>
<keyword evidence="8 13" id="KW-0547">Nucleotide-binding</keyword>
<dbReference type="KEGG" id="tap:GZ22_17345"/>
<dbReference type="HAMAP" id="MF_00384">
    <property type="entry name" value="Homoser_kinase"/>
    <property type="match status" value="1"/>
</dbReference>
<dbReference type="InterPro" id="IPR014721">
    <property type="entry name" value="Ribsml_uS5_D2-typ_fold_subgr"/>
</dbReference>
<dbReference type="InterPro" id="IPR000870">
    <property type="entry name" value="Homoserine_kinase"/>
</dbReference>
<evidence type="ECO:0000256" key="12">
    <source>
        <dbReference type="ARBA" id="ARBA00049954"/>
    </source>
</evidence>
<dbReference type="HOGENOM" id="CLU_041243_0_0_9"/>
<dbReference type="GO" id="GO:0005737">
    <property type="term" value="C:cytoplasm"/>
    <property type="evidence" value="ECO:0007669"/>
    <property type="project" value="UniProtKB-SubCell"/>
</dbReference>
<keyword evidence="9 13" id="KW-0418">Kinase</keyword>
<evidence type="ECO:0000256" key="3">
    <source>
        <dbReference type="ARBA" id="ARBA00012078"/>
    </source>
</evidence>
<dbReference type="Gene3D" id="3.30.230.10">
    <property type="match status" value="1"/>
</dbReference>
<dbReference type="Gene3D" id="3.30.70.890">
    <property type="entry name" value="GHMP kinase, C-terminal domain"/>
    <property type="match status" value="1"/>
</dbReference>
<dbReference type="GO" id="GO:0004413">
    <property type="term" value="F:homoserine kinase activity"/>
    <property type="evidence" value="ECO:0007669"/>
    <property type="project" value="UniProtKB-UniRule"/>
</dbReference>
<feature type="domain" description="GHMP kinase C-terminal" evidence="15">
    <location>
        <begin position="201"/>
        <end position="277"/>
    </location>
</feature>
<dbReference type="Proteomes" id="UP000027980">
    <property type="component" value="Chromosome"/>
</dbReference>
<reference evidence="16 17" key="1">
    <citation type="submission" date="2014-07" db="EMBL/GenBank/DDBJ databases">
        <title>Complete genome sequence of a moderately halophilic bacterium Terribacillus aidingensis MP602, isolated from Cryptomeria fortunei in Tianmu mountain in China.</title>
        <authorList>
            <person name="Wang Y."/>
            <person name="Lu P."/>
            <person name="Zhang L."/>
        </authorList>
    </citation>
    <scope>NUCLEOTIDE SEQUENCE [LARGE SCALE GENOMIC DNA]</scope>
    <source>
        <strain evidence="16 17">MP602</strain>
    </source>
</reference>
<dbReference type="GO" id="GO:0005524">
    <property type="term" value="F:ATP binding"/>
    <property type="evidence" value="ECO:0007669"/>
    <property type="project" value="UniProtKB-UniRule"/>
</dbReference>
<evidence type="ECO:0000313" key="17">
    <source>
        <dbReference type="Proteomes" id="UP000027980"/>
    </source>
</evidence>
<evidence type="ECO:0000256" key="6">
    <source>
        <dbReference type="ARBA" id="ARBA00022679"/>
    </source>
</evidence>
<evidence type="ECO:0000256" key="9">
    <source>
        <dbReference type="ARBA" id="ARBA00022777"/>
    </source>
</evidence>
<evidence type="ECO:0000256" key="11">
    <source>
        <dbReference type="ARBA" id="ARBA00049375"/>
    </source>
</evidence>
<dbReference type="PROSITE" id="PS00627">
    <property type="entry name" value="GHMP_KINASES_ATP"/>
    <property type="match status" value="1"/>
</dbReference>
<evidence type="ECO:0000256" key="13">
    <source>
        <dbReference type="HAMAP-Rule" id="MF_00384"/>
    </source>
</evidence>
<evidence type="ECO:0000256" key="10">
    <source>
        <dbReference type="ARBA" id="ARBA00022840"/>
    </source>
</evidence>
<evidence type="ECO:0000256" key="7">
    <source>
        <dbReference type="ARBA" id="ARBA00022697"/>
    </source>
</evidence>
<evidence type="ECO:0000256" key="5">
    <source>
        <dbReference type="ARBA" id="ARBA00022605"/>
    </source>
</evidence>
<dbReference type="EC" id="2.7.1.39" evidence="3 13"/>
<name>A0A075LQF7_9BACI</name>
<comment type="pathway">
    <text evidence="1 13">Amino-acid biosynthesis; L-threonine biosynthesis; L-threonine from L-aspartate: step 4/5.</text>
</comment>
<proteinExistence type="inferred from homology"/>
<accession>A0A075LQF7</accession>
<evidence type="ECO:0000256" key="8">
    <source>
        <dbReference type="ARBA" id="ARBA00022741"/>
    </source>
</evidence>
<keyword evidence="6 13" id="KW-0808">Transferase</keyword>
<keyword evidence="7 13" id="KW-0791">Threonine biosynthesis</keyword>
<evidence type="ECO:0000256" key="4">
    <source>
        <dbReference type="ARBA" id="ARBA00017858"/>
    </source>
</evidence>
<comment type="similarity">
    <text evidence="2 13">Belongs to the GHMP kinase family. Homoserine kinase subfamily.</text>
</comment>
<dbReference type="Pfam" id="PF08544">
    <property type="entry name" value="GHMP_kinases_C"/>
    <property type="match status" value="1"/>
</dbReference>
<dbReference type="PIRSF" id="PIRSF000676">
    <property type="entry name" value="Homoser_kin"/>
    <property type="match status" value="1"/>
</dbReference>
<dbReference type="InterPro" id="IPR006203">
    <property type="entry name" value="GHMP_knse_ATP-bd_CS"/>
</dbReference>
<sequence length="300" mass="32501">MKRWQISVPASTANIGPGFDSVGIALDLYLELEVQAGPEWEFIPMSDAVQGLPAGKDNMIYETALYVADRYGYSDLPACTVRMNSDIPLARGLGSSATALVAGIELADCLLSLQLSDEEKLDIAVSLEGHPDNAAPSILGGCVIGYYDDKVHYIQTPIKDVRFLAVIPSFKLATSDARAVLPDQLLYKDAVKASGIANVAVAALLQQNWKLLGEMMTKDLFHQPYRQSMIPHYEEVAASLQKAAYGVYLSGAGPTMIALIDETRADAVHAYYQNMYPNFEWLLLSCAAKGSCAEELAVEA</sequence>
<dbReference type="EMBL" id="CP008876">
    <property type="protein sequence ID" value="AIF68222.1"/>
    <property type="molecule type" value="Genomic_DNA"/>
</dbReference>
<dbReference type="OrthoDB" id="9769912at2"/>
<dbReference type="SUPFAM" id="SSF55060">
    <property type="entry name" value="GHMP Kinase, C-terminal domain"/>
    <property type="match status" value="1"/>
</dbReference>
<keyword evidence="13" id="KW-0963">Cytoplasm</keyword>
<evidence type="ECO:0000313" key="16">
    <source>
        <dbReference type="EMBL" id="AIF68222.1"/>
    </source>
</evidence>
<evidence type="ECO:0000259" key="15">
    <source>
        <dbReference type="Pfam" id="PF08544"/>
    </source>
</evidence>
<dbReference type="PRINTS" id="PR00958">
    <property type="entry name" value="HOMSERKINASE"/>
</dbReference>
<keyword evidence="5 13" id="KW-0028">Amino-acid biosynthesis</keyword>
<protein>
    <recommendedName>
        <fullName evidence="4 13">Homoserine kinase</fullName>
        <shortName evidence="13">HK</shortName>
        <shortName evidence="13">HSK</shortName>
        <ecNumber evidence="3 13">2.7.1.39</ecNumber>
    </recommendedName>
</protein>
<comment type="function">
    <text evidence="12 13">Catalyzes the ATP-dependent phosphorylation of L-homoserine to L-homoserine phosphate.</text>
</comment>
<comment type="catalytic activity">
    <reaction evidence="11 13">
        <text>L-homoserine + ATP = O-phospho-L-homoserine + ADP + H(+)</text>
        <dbReference type="Rhea" id="RHEA:13985"/>
        <dbReference type="ChEBI" id="CHEBI:15378"/>
        <dbReference type="ChEBI" id="CHEBI:30616"/>
        <dbReference type="ChEBI" id="CHEBI:57476"/>
        <dbReference type="ChEBI" id="CHEBI:57590"/>
        <dbReference type="ChEBI" id="CHEBI:456216"/>
        <dbReference type="EC" id="2.7.1.39"/>
    </reaction>
</comment>
<dbReference type="InterPro" id="IPR020568">
    <property type="entry name" value="Ribosomal_Su5_D2-typ_SF"/>
</dbReference>